<reference evidence="10" key="1">
    <citation type="journal article" date="2012" name="Nat. Commun.">
        <title>Quantitative maps of protein phosphorylation sites across 14 different rat organs and tissues.</title>
        <authorList>
            <person name="Lundby A."/>
            <person name="Secher A."/>
            <person name="Lage K."/>
            <person name="Nordsborg N.B."/>
            <person name="Dmytriyev A."/>
            <person name="Lundby C."/>
            <person name="Olsen J.V."/>
        </authorList>
    </citation>
    <scope>IDENTIFICATION BY MASS SPECTROMETRY [LARGE SCALE ANALYSIS]</scope>
</reference>
<keyword evidence="9" id="KW-1267">Proteomics identification</keyword>
<evidence type="ECO:0007829" key="9">
    <source>
        <dbReference type="PeptideAtlas" id="A0A0G2K0A8"/>
    </source>
</evidence>
<feature type="compositionally biased region" description="Basic and acidic residues" evidence="3">
    <location>
        <begin position="545"/>
        <end position="561"/>
    </location>
</feature>
<feature type="region of interest" description="Disordered" evidence="3">
    <location>
        <begin position="492"/>
        <end position="619"/>
    </location>
</feature>
<dbReference type="InterPro" id="IPR051500">
    <property type="entry name" value="cTAGE_MIA/OTOR"/>
</dbReference>
<dbReference type="InterPro" id="IPR054697">
    <property type="entry name" value="NPIP_N"/>
</dbReference>
<feature type="region of interest" description="Disordered" evidence="3">
    <location>
        <begin position="662"/>
        <end position="752"/>
    </location>
</feature>
<proteinExistence type="evidence at protein level"/>
<reference evidence="6" key="2">
    <citation type="submission" date="2024-01" db="EMBL/GenBank/DDBJ databases">
        <title>GRCr8: a new rat reference genome assembly contstructed from accurate long reads and long range scaffolding.</title>
        <authorList>
            <person name="Doris P.A."/>
            <person name="Kalbfleisch T."/>
            <person name="Li K."/>
            <person name="Howe K."/>
            <person name="Wood J."/>
        </authorList>
    </citation>
    <scope>NUCLEOTIDE SEQUENCE [LARGE SCALE GENOMIC DNA]</scope>
    <source>
        <strain evidence="6">Brown Norway</strain>
    </source>
</reference>
<gene>
    <name evidence="6 8" type="primary">Mia3</name>
</gene>
<keyword evidence="7" id="KW-1185">Reference proteome</keyword>
<feature type="domain" description="Nuclear pore complex interacting protein N-terminal" evidence="5">
    <location>
        <begin position="39"/>
        <end position="244"/>
    </location>
</feature>
<sequence>MDSLPATVPAVTASPGDPELLGPLSVLYAALIAKLLELVATLPDSVQPGPDFYGLPWQPVVVTAVLGVVSFAIFSWRTILVVITEKQISEKLENIKKENAELMQKLSSYEQKIKESKKYVQETKKQNLILSDEAIKYKDKIKVLEETNVSLGDKAKSLRLQLESEREQNVKNQDLILENKKSIEKLKDVISMNASELSEVQVALNEAKLSEENVKSECHRVQEENARLKKKKEQLQQQIEEWSRSHAELTEQIRSFETSQKDLEVALTHKDDNISVSAFSHHQCKRILTSVHENVIKDKKIKDRIKQMMDVSRTQTAVSIVEEDLKLLQLKLRASMSTKCNLEDQIKKLEDDRSSLQTAKAGLEDECKTLRQKVEILNELYQQKEMALQKKLSQEEYERQDREQKLTAADEKVVLAAEEVKTYKGVLKNRKHVFDVLSFQIAAHEKKAHDNWLKARAAERAMAEEKREAANLRHKLLEMTQKMAMRQDEPVIVKPMPGRPNTQNPPRRGLLSQNGSFGPSPVSGGECSPPLPVESPGRPLSATLSRRDTPRSEFGSLDRHLPRPRWPSEASGKHSASDPGPPPVVNSSSRSSSPAKAMDEGKVNMAPKGPPPFPGVPLMGGPVPPPIRYGPPPQLCGPFGPRPLPPPFVPGMRPPLGVREYAPGVLPGKRDLPVDPREFVPGHTPFRPPGSLGPREFFIPGTRLPPPSHGPQDYPPPPPALRDSLPSGPREEAQPASPSSVQDRSQASKPTP</sequence>
<accession>A0A0G2K0A8</accession>
<reference evidence="6" key="4">
    <citation type="submission" date="2025-09" db="UniProtKB">
        <authorList>
            <consortium name="Ensembl"/>
        </authorList>
    </citation>
    <scope>IDENTIFICATION</scope>
    <source>
        <strain evidence="6">Brown Norway</strain>
    </source>
</reference>
<dbReference type="PANTHER" id="PTHR23158:SF54">
    <property type="entry name" value="TRANSPORT AND GOLGI ORGANIZATION PROTEIN 1 HOMOLOG"/>
    <property type="match status" value="1"/>
</dbReference>
<dbReference type="RGD" id="1591600">
    <property type="gene designation" value="Mia3"/>
</dbReference>
<feature type="coiled-coil region" evidence="2">
    <location>
        <begin position="346"/>
        <end position="387"/>
    </location>
</feature>
<evidence type="ECO:0000256" key="2">
    <source>
        <dbReference type="SAM" id="Coils"/>
    </source>
</evidence>
<feature type="compositionally biased region" description="Polar residues" evidence="3">
    <location>
        <begin position="500"/>
        <end position="517"/>
    </location>
</feature>
<evidence type="ECO:0000313" key="7">
    <source>
        <dbReference type="Proteomes" id="UP000002494"/>
    </source>
</evidence>
<evidence type="ECO:0007829" key="10">
    <source>
        <dbReference type="PubMed" id="22673903"/>
    </source>
</evidence>
<keyword evidence="4" id="KW-0812">Transmembrane</keyword>
<dbReference type="jPOST" id="A0A0G2K0A8"/>
<name>A0A0G2K0A8_RAT</name>
<keyword evidence="4" id="KW-1133">Transmembrane helix</keyword>
<feature type="compositionally biased region" description="Low complexity" evidence="3">
    <location>
        <begin position="585"/>
        <end position="594"/>
    </location>
</feature>
<keyword evidence="1 2" id="KW-0175">Coiled coil</keyword>
<evidence type="ECO:0000313" key="8">
    <source>
        <dbReference type="RGD" id="1591600"/>
    </source>
</evidence>
<evidence type="ECO:0000256" key="4">
    <source>
        <dbReference type="SAM" id="Phobius"/>
    </source>
</evidence>
<protein>
    <submittedName>
        <fullName evidence="6">MIA SH3 domain ER export factor 3</fullName>
    </submittedName>
</protein>
<dbReference type="AGR" id="RGD:1591600"/>
<organism evidence="6 7">
    <name type="scientific">Rattus norvegicus</name>
    <name type="common">Rat</name>
    <dbReference type="NCBI Taxonomy" id="10116"/>
    <lineage>
        <taxon>Eukaryota</taxon>
        <taxon>Metazoa</taxon>
        <taxon>Chordata</taxon>
        <taxon>Craniata</taxon>
        <taxon>Vertebrata</taxon>
        <taxon>Euteleostomi</taxon>
        <taxon>Mammalia</taxon>
        <taxon>Eutheria</taxon>
        <taxon>Euarchontoglires</taxon>
        <taxon>Glires</taxon>
        <taxon>Rodentia</taxon>
        <taxon>Myomorpha</taxon>
        <taxon>Muroidea</taxon>
        <taxon>Muridae</taxon>
        <taxon>Murinae</taxon>
        <taxon>Rattus</taxon>
    </lineage>
</organism>
<evidence type="ECO:0000259" key="5">
    <source>
        <dbReference type="Pfam" id="PF06409"/>
    </source>
</evidence>
<dbReference type="Pfam" id="PF06409">
    <property type="entry name" value="NPIP"/>
    <property type="match status" value="1"/>
</dbReference>
<dbReference type="GeneTree" id="ENSGT00950000182767"/>
<feature type="coiled-coil region" evidence="2">
    <location>
        <begin position="455"/>
        <end position="482"/>
    </location>
</feature>
<dbReference type="Ensembl" id="ENSRNOT00000080170.3">
    <property type="protein sequence ID" value="ENSRNOP00000071370.3"/>
    <property type="gene ID" value="ENSRNOG00000059202.3"/>
</dbReference>
<feature type="transmembrane region" description="Helical" evidence="4">
    <location>
        <begin position="52"/>
        <end position="76"/>
    </location>
</feature>
<evidence type="ECO:0000256" key="3">
    <source>
        <dbReference type="SAM" id="MobiDB-lite"/>
    </source>
</evidence>
<dbReference type="Bgee" id="ENSRNOG00000059202">
    <property type="expression patterns" value="Expressed in Ammon's horn and 20 other cell types or tissues"/>
</dbReference>
<evidence type="ECO:0000256" key="1">
    <source>
        <dbReference type="ARBA" id="ARBA00023054"/>
    </source>
</evidence>
<feature type="coiled-coil region" evidence="2">
    <location>
        <begin position="85"/>
        <end position="126"/>
    </location>
</feature>
<dbReference type="ExpressionAtlas" id="A0A0G2K0A8">
    <property type="expression patterns" value="baseline and differential"/>
</dbReference>
<feature type="compositionally biased region" description="Basic and acidic residues" evidence="3">
    <location>
        <begin position="668"/>
        <end position="680"/>
    </location>
</feature>
<dbReference type="Proteomes" id="UP000002494">
    <property type="component" value="Chromosome 13"/>
</dbReference>
<feature type="coiled-coil region" evidence="2">
    <location>
        <begin position="204"/>
        <end position="259"/>
    </location>
</feature>
<keyword evidence="4" id="KW-0472">Membrane</keyword>
<evidence type="ECO:0000313" key="6">
    <source>
        <dbReference type="Ensembl" id="ENSRNOP00000071370.3"/>
    </source>
</evidence>
<dbReference type="AlphaFoldDB" id="A0A0G2K0A8"/>
<reference evidence="6" key="3">
    <citation type="submission" date="2025-08" db="UniProtKB">
        <authorList>
            <consortium name="Ensembl"/>
        </authorList>
    </citation>
    <scope>IDENTIFICATION</scope>
    <source>
        <strain evidence="6">Brown Norway</strain>
    </source>
</reference>
<feature type="compositionally biased region" description="Pro residues" evidence="3">
    <location>
        <begin position="703"/>
        <end position="720"/>
    </location>
</feature>
<dbReference type="PANTHER" id="PTHR23158">
    <property type="entry name" value="MELANOMA INHIBITORY ACTIVITY-RELATED"/>
    <property type="match status" value="1"/>
</dbReference>
<dbReference type="VEuPathDB" id="HostDB:ENSRNOG00000059202"/>
<feature type="compositionally biased region" description="Polar residues" evidence="3">
    <location>
        <begin position="736"/>
        <end position="752"/>
    </location>
</feature>
<feature type="transmembrane region" description="Helical" evidence="4">
    <location>
        <begin position="20"/>
        <end position="40"/>
    </location>
</feature>